<dbReference type="SUPFAM" id="SSF161084">
    <property type="entry name" value="MAPEG domain-like"/>
    <property type="match status" value="1"/>
</dbReference>
<feature type="transmembrane region" description="Helical" evidence="5">
    <location>
        <begin position="125"/>
        <end position="146"/>
    </location>
</feature>
<dbReference type="AlphaFoldDB" id="A0A1Y2MAT8"/>
<evidence type="ECO:0000256" key="3">
    <source>
        <dbReference type="ARBA" id="ARBA00022989"/>
    </source>
</evidence>
<dbReference type="InterPro" id="IPR023352">
    <property type="entry name" value="MAPEG-like_dom_sf"/>
</dbReference>
<dbReference type="InterPro" id="IPR001129">
    <property type="entry name" value="Membr-assoc_MAPEG"/>
</dbReference>
<proteinExistence type="predicted"/>
<dbReference type="Pfam" id="PF01124">
    <property type="entry name" value="MAPEG"/>
    <property type="match status" value="1"/>
</dbReference>
<evidence type="ECO:0000256" key="2">
    <source>
        <dbReference type="ARBA" id="ARBA00022692"/>
    </source>
</evidence>
<organism evidence="6 7">
    <name type="scientific">Epicoccum nigrum</name>
    <name type="common">Soil fungus</name>
    <name type="synonym">Epicoccum purpurascens</name>
    <dbReference type="NCBI Taxonomy" id="105696"/>
    <lineage>
        <taxon>Eukaryota</taxon>
        <taxon>Fungi</taxon>
        <taxon>Dikarya</taxon>
        <taxon>Ascomycota</taxon>
        <taxon>Pezizomycotina</taxon>
        <taxon>Dothideomycetes</taxon>
        <taxon>Pleosporomycetidae</taxon>
        <taxon>Pleosporales</taxon>
        <taxon>Pleosporineae</taxon>
        <taxon>Didymellaceae</taxon>
        <taxon>Epicoccum</taxon>
    </lineage>
</organism>
<evidence type="ECO:0000313" key="7">
    <source>
        <dbReference type="Proteomes" id="UP000193240"/>
    </source>
</evidence>
<keyword evidence="3 5" id="KW-1133">Transmembrane helix</keyword>
<gene>
    <name evidence="6" type="ORF">B5807_03052</name>
</gene>
<evidence type="ECO:0000313" key="6">
    <source>
        <dbReference type="EMBL" id="OSS53111.1"/>
    </source>
</evidence>
<feature type="transmembrane region" description="Helical" evidence="5">
    <location>
        <begin position="13"/>
        <end position="32"/>
    </location>
</feature>
<keyword evidence="4 5" id="KW-0472">Membrane</keyword>
<dbReference type="Proteomes" id="UP000193240">
    <property type="component" value="Unassembled WGS sequence"/>
</dbReference>
<sequence length="154" mass="16810">MATKVGLSVPMPLLAPATATWALPFAAYYVFLQNRIVYHRITSKTYMGESIDPSQGTKDKMYVANRAQMNFAENVPLALVIAGLAELNGANRTYLNWALGTLFALRISHAELGLMLKDSMGPGRILGYYGTQGLLLTLAGYTAYLVKDFLQIAA</sequence>
<protein>
    <submittedName>
        <fullName evidence="6">Uncharacterized protein</fullName>
    </submittedName>
</protein>
<keyword evidence="7" id="KW-1185">Reference proteome</keyword>
<dbReference type="PANTHER" id="PTHR35814">
    <property type="match status" value="1"/>
</dbReference>
<evidence type="ECO:0000256" key="5">
    <source>
        <dbReference type="SAM" id="Phobius"/>
    </source>
</evidence>
<evidence type="ECO:0000256" key="4">
    <source>
        <dbReference type="ARBA" id="ARBA00023136"/>
    </source>
</evidence>
<reference evidence="6 7" key="1">
    <citation type="journal article" date="2017" name="Genome Announc.">
        <title>Genome sequence of the saprophytic ascomycete Epicoccum nigrum ICMP 19927 strain isolated from New Zealand.</title>
        <authorList>
            <person name="Fokin M."/>
            <person name="Fleetwood D."/>
            <person name="Weir B.S."/>
            <person name="Villas-Boas S.G."/>
        </authorList>
    </citation>
    <scope>NUCLEOTIDE SEQUENCE [LARGE SCALE GENOMIC DNA]</scope>
    <source>
        <strain evidence="6 7">ICMP 19927</strain>
    </source>
</reference>
<dbReference type="OMA" id="SHANFVE"/>
<comment type="subcellular location">
    <subcellularLocation>
        <location evidence="1">Membrane</location>
    </subcellularLocation>
</comment>
<keyword evidence="2 5" id="KW-0812">Transmembrane</keyword>
<dbReference type="Gene3D" id="1.20.120.550">
    <property type="entry name" value="Membrane associated eicosanoid/glutathione metabolism-like domain"/>
    <property type="match status" value="1"/>
</dbReference>
<dbReference type="PANTHER" id="PTHR35814:SF1">
    <property type="entry name" value="GLUTATHIONE S-TRANSFERASE-RELATED"/>
    <property type="match status" value="1"/>
</dbReference>
<accession>A0A1Y2MAT8</accession>
<dbReference type="EMBL" id="KZ107839">
    <property type="protein sequence ID" value="OSS53111.1"/>
    <property type="molecule type" value="Genomic_DNA"/>
</dbReference>
<dbReference type="STRING" id="105696.A0A1Y2MAT8"/>
<evidence type="ECO:0000256" key="1">
    <source>
        <dbReference type="ARBA" id="ARBA00004370"/>
    </source>
</evidence>
<dbReference type="GO" id="GO:0016020">
    <property type="term" value="C:membrane"/>
    <property type="evidence" value="ECO:0007669"/>
    <property type="project" value="UniProtKB-SubCell"/>
</dbReference>
<name>A0A1Y2MAT8_EPING</name>
<dbReference type="InParanoid" id="A0A1Y2MAT8"/>